<dbReference type="AlphaFoldDB" id="A0A644VUG1"/>
<reference evidence="1" key="1">
    <citation type="submission" date="2019-08" db="EMBL/GenBank/DDBJ databases">
        <authorList>
            <person name="Kucharzyk K."/>
            <person name="Murdoch R.W."/>
            <person name="Higgins S."/>
            <person name="Loffler F."/>
        </authorList>
    </citation>
    <scope>NUCLEOTIDE SEQUENCE</scope>
</reference>
<protein>
    <submittedName>
        <fullName evidence="1">Uncharacterized protein</fullName>
    </submittedName>
</protein>
<proteinExistence type="predicted"/>
<accession>A0A644VUG1</accession>
<name>A0A644VUG1_9ZZZZ</name>
<sequence>MMNDIPKTLLEQPKPLFFKKNVYSGRLYTNGKENRKNQLELMKEGEIIESVLRHSWSLLDEVTYLKALVRVLEGDLAKTEKRPAGFLSKLGVDV</sequence>
<gene>
    <name evidence="1" type="ORF">SDC9_41149</name>
</gene>
<dbReference type="EMBL" id="VSSQ01000449">
    <property type="protein sequence ID" value="MPL94986.1"/>
    <property type="molecule type" value="Genomic_DNA"/>
</dbReference>
<organism evidence="1">
    <name type="scientific">bioreactor metagenome</name>
    <dbReference type="NCBI Taxonomy" id="1076179"/>
    <lineage>
        <taxon>unclassified sequences</taxon>
        <taxon>metagenomes</taxon>
        <taxon>ecological metagenomes</taxon>
    </lineage>
</organism>
<comment type="caution">
    <text evidence="1">The sequence shown here is derived from an EMBL/GenBank/DDBJ whole genome shotgun (WGS) entry which is preliminary data.</text>
</comment>
<evidence type="ECO:0000313" key="1">
    <source>
        <dbReference type="EMBL" id="MPL94986.1"/>
    </source>
</evidence>